<evidence type="ECO:0000313" key="2">
    <source>
        <dbReference type="EMBL" id="CAG7725353.1"/>
    </source>
</evidence>
<dbReference type="EMBL" id="CAJVCH010120995">
    <property type="protein sequence ID" value="CAG7725353.1"/>
    <property type="molecule type" value="Genomic_DNA"/>
</dbReference>
<evidence type="ECO:0000256" key="1">
    <source>
        <dbReference type="SAM" id="MobiDB-lite"/>
    </source>
</evidence>
<proteinExistence type="predicted"/>
<keyword evidence="3" id="KW-1185">Reference proteome</keyword>
<dbReference type="Proteomes" id="UP000708208">
    <property type="component" value="Unassembled WGS sequence"/>
</dbReference>
<reference evidence="2" key="1">
    <citation type="submission" date="2021-06" db="EMBL/GenBank/DDBJ databases">
        <authorList>
            <person name="Hodson N. C."/>
            <person name="Mongue J. A."/>
            <person name="Jaron S. K."/>
        </authorList>
    </citation>
    <scope>NUCLEOTIDE SEQUENCE</scope>
</reference>
<feature type="region of interest" description="Disordered" evidence="1">
    <location>
        <begin position="164"/>
        <end position="204"/>
    </location>
</feature>
<gene>
    <name evidence="2" type="ORF">AFUS01_LOCUS14316</name>
</gene>
<evidence type="ECO:0000313" key="3">
    <source>
        <dbReference type="Proteomes" id="UP000708208"/>
    </source>
</evidence>
<organism evidence="2 3">
    <name type="scientific">Allacma fusca</name>
    <dbReference type="NCBI Taxonomy" id="39272"/>
    <lineage>
        <taxon>Eukaryota</taxon>
        <taxon>Metazoa</taxon>
        <taxon>Ecdysozoa</taxon>
        <taxon>Arthropoda</taxon>
        <taxon>Hexapoda</taxon>
        <taxon>Collembola</taxon>
        <taxon>Symphypleona</taxon>
        <taxon>Sminthuridae</taxon>
        <taxon>Allacma</taxon>
    </lineage>
</organism>
<sequence>MADKEAEAIVRFVTVVSDVGTTNYKGGKDTAVQPLQNYPGSSHTQVDNSDVAERTVAIPLSNPTVATSNDQDVKITKAVDIPTPTMVDVRASSMIKPCLIGSPPPSVLRERSKLRRDRLAQSRLATNSQPLEETVLASTGANPAIHLSCSEDSPDDESVELVAIDQNSSVSLATNTNNSTSERSNSLTPPPRLISFNLPTAGNQ</sequence>
<feature type="compositionally biased region" description="Polar residues" evidence="1">
    <location>
        <begin position="33"/>
        <end position="48"/>
    </location>
</feature>
<name>A0A8J2JU14_9HEXA</name>
<feature type="compositionally biased region" description="Low complexity" evidence="1">
    <location>
        <begin position="174"/>
        <end position="187"/>
    </location>
</feature>
<comment type="caution">
    <text evidence="2">The sequence shown here is derived from an EMBL/GenBank/DDBJ whole genome shotgun (WGS) entry which is preliminary data.</text>
</comment>
<dbReference type="AlphaFoldDB" id="A0A8J2JU14"/>
<accession>A0A8J2JU14</accession>
<protein>
    <submittedName>
        <fullName evidence="2">Uncharacterized protein</fullName>
    </submittedName>
</protein>
<feature type="region of interest" description="Disordered" evidence="1">
    <location>
        <begin position="28"/>
        <end position="48"/>
    </location>
</feature>